<reference evidence="3" key="1">
    <citation type="journal article" date="2019" name="Int. J. Syst. Evol. Microbiol.">
        <title>The Global Catalogue of Microorganisms (GCM) 10K type strain sequencing project: providing services to taxonomists for standard genome sequencing and annotation.</title>
        <authorList>
            <consortium name="The Broad Institute Genomics Platform"/>
            <consortium name="The Broad Institute Genome Sequencing Center for Infectious Disease"/>
            <person name="Wu L."/>
            <person name="Ma J."/>
        </authorList>
    </citation>
    <scope>NUCLEOTIDE SEQUENCE [LARGE SCALE GENOMIC DNA]</scope>
    <source>
        <strain evidence="3">CGMCC 1.15809</strain>
    </source>
</reference>
<proteinExistence type="predicted"/>
<keyword evidence="3" id="KW-1185">Reference proteome</keyword>
<sequence>MAAGALLGPVAAGATAHAAGAGCAHHTTGTCKAGSRHPAGAIAQCKDGSYSYSAHFRGTCSGHGGVRYWYK</sequence>
<evidence type="ECO:0000313" key="2">
    <source>
        <dbReference type="EMBL" id="MFC5897418.1"/>
    </source>
</evidence>
<dbReference type="InterPro" id="IPR022236">
    <property type="entry name" value="DUF3761"/>
</dbReference>
<accession>A0ABW1FV14</accession>
<dbReference type="Pfam" id="PF12587">
    <property type="entry name" value="DUF3761"/>
    <property type="match status" value="1"/>
</dbReference>
<comment type="caution">
    <text evidence="2">The sequence shown here is derived from an EMBL/GenBank/DDBJ whole genome shotgun (WGS) entry which is preliminary data.</text>
</comment>
<evidence type="ECO:0000256" key="1">
    <source>
        <dbReference type="SAM" id="SignalP"/>
    </source>
</evidence>
<keyword evidence="1" id="KW-0732">Signal</keyword>
<feature type="chain" id="PRO_5045850171" evidence="1">
    <location>
        <begin position="19"/>
        <end position="71"/>
    </location>
</feature>
<dbReference type="RefSeq" id="WP_351322801.1">
    <property type="nucleotide sequence ID" value="NZ_JBHSPW010000022.1"/>
</dbReference>
<name>A0ABW1FV14_9ACTN</name>
<organism evidence="2 3">
    <name type="scientific">Streptomyces ramulosus</name>
    <dbReference type="NCBI Taxonomy" id="47762"/>
    <lineage>
        <taxon>Bacteria</taxon>
        <taxon>Bacillati</taxon>
        <taxon>Actinomycetota</taxon>
        <taxon>Actinomycetes</taxon>
        <taxon>Kitasatosporales</taxon>
        <taxon>Streptomycetaceae</taxon>
        <taxon>Streptomyces</taxon>
    </lineage>
</organism>
<gene>
    <name evidence="2" type="ORF">ACFP3M_31905</name>
</gene>
<dbReference type="EMBL" id="JBHSPW010000022">
    <property type="protein sequence ID" value="MFC5897418.1"/>
    <property type="molecule type" value="Genomic_DNA"/>
</dbReference>
<dbReference type="Proteomes" id="UP001596241">
    <property type="component" value="Unassembled WGS sequence"/>
</dbReference>
<evidence type="ECO:0000313" key="3">
    <source>
        <dbReference type="Proteomes" id="UP001596241"/>
    </source>
</evidence>
<feature type="signal peptide" evidence="1">
    <location>
        <begin position="1"/>
        <end position="18"/>
    </location>
</feature>
<protein>
    <submittedName>
        <fullName evidence="2">DUF3761 domain-containing protein</fullName>
    </submittedName>
</protein>